<feature type="domain" description="N-acetyltransferase" evidence="1">
    <location>
        <begin position="4"/>
        <end position="156"/>
    </location>
</feature>
<gene>
    <name evidence="2" type="ORF">WAX74_10875</name>
</gene>
<protein>
    <submittedName>
        <fullName evidence="2">GNAT family N-acetyltransferase</fullName>
    </submittedName>
</protein>
<dbReference type="InterPro" id="IPR000182">
    <property type="entry name" value="GNAT_dom"/>
</dbReference>
<accession>A0ABU8F7A3</accession>
<dbReference type="PANTHER" id="PTHR43328:SF1">
    <property type="entry name" value="N-ACETYLTRANSFERASE DOMAIN-CONTAINING PROTEIN"/>
    <property type="match status" value="1"/>
</dbReference>
<dbReference type="PANTHER" id="PTHR43328">
    <property type="entry name" value="ACETYLTRANSFERASE-RELATED"/>
    <property type="match status" value="1"/>
</dbReference>
<dbReference type="Proteomes" id="UP001364890">
    <property type="component" value="Unassembled WGS sequence"/>
</dbReference>
<organism evidence="2 3">
    <name type="scientific">Psychrobacillus mangrovi</name>
    <dbReference type="NCBI Taxonomy" id="3117745"/>
    <lineage>
        <taxon>Bacteria</taxon>
        <taxon>Bacillati</taxon>
        <taxon>Bacillota</taxon>
        <taxon>Bacilli</taxon>
        <taxon>Bacillales</taxon>
        <taxon>Bacillaceae</taxon>
        <taxon>Psychrobacillus</taxon>
    </lineage>
</organism>
<proteinExistence type="predicted"/>
<dbReference type="SUPFAM" id="SSF55729">
    <property type="entry name" value="Acyl-CoA N-acyltransferases (Nat)"/>
    <property type="match status" value="1"/>
</dbReference>
<evidence type="ECO:0000313" key="2">
    <source>
        <dbReference type="EMBL" id="MEI4770140.1"/>
    </source>
</evidence>
<dbReference type="InterPro" id="IPR016181">
    <property type="entry name" value="Acyl_CoA_acyltransferase"/>
</dbReference>
<comment type="caution">
    <text evidence="2">The sequence shown here is derived from an EMBL/GenBank/DDBJ whole genome shotgun (WGS) entry which is preliminary data.</text>
</comment>
<sequence length="156" mass="17620">MIALAKYEITHRTALENYPLSEEQLGFTGHPLELLERSENNYTYTPIVIKEDEKVAGFFVLDTGDDKFNYTDRQASILLRGYSVHPSFQGRGIAKISMNLLTEFVKEHFPLVDQIVLGVNEANKAAQSVYLKSGFIDEGRRFTGRSGVQIAMCLRV</sequence>
<reference evidence="2 3" key="1">
    <citation type="submission" date="2024-01" db="EMBL/GenBank/DDBJ databases">
        <title>Seven novel Bacillus-like species.</title>
        <authorList>
            <person name="Liu G."/>
        </authorList>
    </citation>
    <scope>NUCLEOTIDE SEQUENCE [LARGE SCALE GENOMIC DNA]</scope>
    <source>
        <strain evidence="2 3">FJAT-51614</strain>
    </source>
</reference>
<dbReference type="EMBL" id="JBAWSY010000006">
    <property type="protein sequence ID" value="MEI4770140.1"/>
    <property type="molecule type" value="Genomic_DNA"/>
</dbReference>
<keyword evidence="3" id="KW-1185">Reference proteome</keyword>
<dbReference type="Pfam" id="PF00583">
    <property type="entry name" value="Acetyltransf_1"/>
    <property type="match status" value="1"/>
</dbReference>
<dbReference type="Gene3D" id="3.40.630.30">
    <property type="match status" value="1"/>
</dbReference>
<dbReference type="RefSeq" id="WP_336497695.1">
    <property type="nucleotide sequence ID" value="NZ_JBAWSY010000006.1"/>
</dbReference>
<dbReference type="PROSITE" id="PS51186">
    <property type="entry name" value="GNAT"/>
    <property type="match status" value="1"/>
</dbReference>
<dbReference type="CDD" id="cd04301">
    <property type="entry name" value="NAT_SF"/>
    <property type="match status" value="1"/>
</dbReference>
<evidence type="ECO:0000259" key="1">
    <source>
        <dbReference type="PROSITE" id="PS51186"/>
    </source>
</evidence>
<name>A0ABU8F7A3_9BACI</name>
<evidence type="ECO:0000313" key="3">
    <source>
        <dbReference type="Proteomes" id="UP001364890"/>
    </source>
</evidence>